<evidence type="ECO:0000313" key="2">
    <source>
        <dbReference type="Proteomes" id="UP000427842"/>
    </source>
</evidence>
<name>A0ABQ6VR70_9PROT</name>
<sequence length="141" mass="16462">MDEKELLAIPTDQLFLLTEELDELKARLEGAQYRVRRIFDLKYGDTAEGERTGEHGRVRIPDGDFVIISDVRKDVKYDQKGLRTILKTLKEEGEDIHDYVDVTYKVPEKKYQAWPKGVRAIFDGCRQERASSPTWKMEQAR</sequence>
<dbReference type="EMBL" id="QYAZ01000002">
    <property type="protein sequence ID" value="KAB8122436.1"/>
    <property type="molecule type" value="Genomic_DNA"/>
</dbReference>
<organism evidence="1 2">
    <name type="scientific">Komagataeibacter medellinensis</name>
    <dbReference type="NCBI Taxonomy" id="1177712"/>
    <lineage>
        <taxon>Bacteria</taxon>
        <taxon>Pseudomonadati</taxon>
        <taxon>Pseudomonadota</taxon>
        <taxon>Alphaproteobacteria</taxon>
        <taxon>Acetobacterales</taxon>
        <taxon>Acetobacteraceae</taxon>
        <taxon>Komagataeibacter</taxon>
    </lineage>
</organism>
<accession>A0ABQ6VR70</accession>
<reference evidence="1 2" key="1">
    <citation type="submission" date="2018-09" db="EMBL/GenBank/DDBJ databases">
        <title>Genome sequence and characterization of the bcs clusters for the production of nanocellulose from the low pH resistant strain Komagataeibacter medellinensis ID13488.</title>
        <authorList>
            <person name="Hernandez-Arriaga A.M."/>
            <person name="Del Cerro C."/>
            <person name="Urbina L."/>
            <person name="Eceiza A."/>
            <person name="Retegi A."/>
            <person name="Prieto M.A."/>
        </authorList>
    </citation>
    <scope>NUCLEOTIDE SEQUENCE [LARGE SCALE GENOMIC DNA]</scope>
    <source>
        <strain evidence="1 2">ID13488</strain>
    </source>
</reference>
<protein>
    <submittedName>
        <fullName evidence="1">Uncharacterized protein</fullName>
    </submittedName>
</protein>
<dbReference type="Proteomes" id="UP000427842">
    <property type="component" value="Unassembled WGS sequence"/>
</dbReference>
<proteinExistence type="predicted"/>
<keyword evidence="2" id="KW-1185">Reference proteome</keyword>
<comment type="caution">
    <text evidence="1">The sequence shown here is derived from an EMBL/GenBank/DDBJ whole genome shotgun (WGS) entry which is preliminary data.</text>
</comment>
<evidence type="ECO:0000313" key="1">
    <source>
        <dbReference type="EMBL" id="KAB8122436.1"/>
    </source>
</evidence>
<gene>
    <name evidence="1" type="ORF">D3W54_14690</name>
</gene>